<evidence type="ECO:0000256" key="7">
    <source>
        <dbReference type="ARBA" id="ARBA00022927"/>
    </source>
</evidence>
<sequence length="159" mass="17056">MIDSFKRWWQGRTLREQRLLLAMGGLAALVLAWLLVIRPLDDALSAARERHGAAAIALAEARANAAAIQGLQNEAPANLGGPIDTMLNQSATEAGFPVARVERVSESEASITIDSARPQALFGWIRQMEARGLVVARLTVTANADPTVSAQATFRRRGG</sequence>
<dbReference type="Pfam" id="PF04612">
    <property type="entry name" value="T2SSM"/>
    <property type="match status" value="1"/>
</dbReference>
<keyword evidence="5" id="KW-0997">Cell inner membrane</keyword>
<keyword evidence="7" id="KW-0653">Protein transport</keyword>
<dbReference type="InterPro" id="IPR023229">
    <property type="entry name" value="T2SS_M_periplasmic_sf"/>
</dbReference>
<keyword evidence="6 10" id="KW-0812">Transmembrane</keyword>
<organism evidence="11 12">
    <name type="scientific">Allosphingosinicella indica</name>
    <dbReference type="NCBI Taxonomy" id="941907"/>
    <lineage>
        <taxon>Bacteria</taxon>
        <taxon>Pseudomonadati</taxon>
        <taxon>Pseudomonadota</taxon>
        <taxon>Alphaproteobacteria</taxon>
        <taxon>Sphingomonadales</taxon>
        <taxon>Sphingomonadaceae</taxon>
        <taxon>Allosphingosinicella</taxon>
    </lineage>
</organism>
<dbReference type="RefSeq" id="WP_085219187.1">
    <property type="nucleotide sequence ID" value="NZ_LT840185.1"/>
</dbReference>
<evidence type="ECO:0000256" key="9">
    <source>
        <dbReference type="ARBA" id="ARBA00023136"/>
    </source>
</evidence>
<evidence type="ECO:0000256" key="6">
    <source>
        <dbReference type="ARBA" id="ARBA00022692"/>
    </source>
</evidence>
<dbReference type="GO" id="GO:0015627">
    <property type="term" value="C:type II protein secretion system complex"/>
    <property type="evidence" value="ECO:0007669"/>
    <property type="project" value="InterPro"/>
</dbReference>
<keyword evidence="8 10" id="KW-1133">Transmembrane helix</keyword>
<evidence type="ECO:0000256" key="1">
    <source>
        <dbReference type="ARBA" id="ARBA00004377"/>
    </source>
</evidence>
<dbReference type="AlphaFoldDB" id="A0A1X7H1U9"/>
<evidence type="ECO:0000256" key="4">
    <source>
        <dbReference type="ARBA" id="ARBA00022475"/>
    </source>
</evidence>
<dbReference type="STRING" id="941907.SAMN06295910_2650"/>
<proteinExistence type="inferred from homology"/>
<accession>A0A1X7H1U9</accession>
<dbReference type="InterPro" id="IPR007690">
    <property type="entry name" value="T2SS_GspM"/>
</dbReference>
<evidence type="ECO:0000256" key="8">
    <source>
        <dbReference type="ARBA" id="ARBA00022989"/>
    </source>
</evidence>
<dbReference type="Gene3D" id="3.30.1360.100">
    <property type="entry name" value="General secretion pathway protein M, EpsM"/>
    <property type="match status" value="1"/>
</dbReference>
<keyword evidence="3" id="KW-0813">Transport</keyword>
<feature type="transmembrane region" description="Helical" evidence="10">
    <location>
        <begin position="20"/>
        <end position="40"/>
    </location>
</feature>
<dbReference type="GO" id="GO:0005886">
    <property type="term" value="C:plasma membrane"/>
    <property type="evidence" value="ECO:0007669"/>
    <property type="project" value="UniProtKB-SubCell"/>
</dbReference>
<keyword evidence="4" id="KW-1003">Cell membrane</keyword>
<dbReference type="EMBL" id="LT840185">
    <property type="protein sequence ID" value="SMF77963.1"/>
    <property type="molecule type" value="Genomic_DNA"/>
</dbReference>
<evidence type="ECO:0000313" key="11">
    <source>
        <dbReference type="EMBL" id="SMF77963.1"/>
    </source>
</evidence>
<evidence type="ECO:0000256" key="3">
    <source>
        <dbReference type="ARBA" id="ARBA00022448"/>
    </source>
</evidence>
<evidence type="ECO:0000256" key="5">
    <source>
        <dbReference type="ARBA" id="ARBA00022519"/>
    </source>
</evidence>
<gene>
    <name evidence="11" type="ORF">SAMN06295910_2650</name>
</gene>
<evidence type="ECO:0000256" key="10">
    <source>
        <dbReference type="SAM" id="Phobius"/>
    </source>
</evidence>
<dbReference type="GO" id="GO:0015628">
    <property type="term" value="P:protein secretion by the type II secretion system"/>
    <property type="evidence" value="ECO:0007669"/>
    <property type="project" value="InterPro"/>
</dbReference>
<comment type="subcellular location">
    <subcellularLocation>
        <location evidence="1">Cell inner membrane</location>
        <topology evidence="1">Single-pass membrane protein</topology>
    </subcellularLocation>
</comment>
<name>A0A1X7H1U9_9SPHN</name>
<protein>
    <submittedName>
        <fullName evidence="11">General secretion pathway protein M</fullName>
    </submittedName>
</protein>
<dbReference type="Proteomes" id="UP000192934">
    <property type="component" value="Chromosome I"/>
</dbReference>
<reference evidence="12" key="1">
    <citation type="submission" date="2017-04" db="EMBL/GenBank/DDBJ databases">
        <authorList>
            <person name="Varghese N."/>
            <person name="Submissions S."/>
        </authorList>
    </citation>
    <scope>NUCLEOTIDE SEQUENCE [LARGE SCALE GENOMIC DNA]</scope>
    <source>
        <strain evidence="12">Dd16</strain>
    </source>
</reference>
<dbReference type="OrthoDB" id="7432850at2"/>
<dbReference type="SUPFAM" id="SSF103054">
    <property type="entry name" value="General secretion pathway protein M, EpsM"/>
    <property type="match status" value="1"/>
</dbReference>
<keyword evidence="9 10" id="KW-0472">Membrane</keyword>
<evidence type="ECO:0000256" key="2">
    <source>
        <dbReference type="ARBA" id="ARBA00010637"/>
    </source>
</evidence>
<comment type="similarity">
    <text evidence="2">Belongs to the GSP M family.</text>
</comment>
<evidence type="ECO:0000313" key="12">
    <source>
        <dbReference type="Proteomes" id="UP000192934"/>
    </source>
</evidence>
<keyword evidence="12" id="KW-1185">Reference proteome</keyword>